<evidence type="ECO:0000256" key="5">
    <source>
        <dbReference type="SAM" id="Phobius"/>
    </source>
</evidence>
<keyword evidence="2 5" id="KW-0812">Transmembrane</keyword>
<dbReference type="Pfam" id="PF00916">
    <property type="entry name" value="Sulfate_transp"/>
    <property type="match status" value="1"/>
</dbReference>
<dbReference type="AlphaFoldDB" id="A0A1B6CML3"/>
<sequence>MISKEKKRPSRFVRILQRRIPITAWLPKYTGEKAISDLIAGVTVGLTLMPQGLAYATLAGLPPQYGLYSSIMGCLVYMVLGSCKDITIGPTALMSLMTYQQIIGRNPDFAILLCFLTGCVQLLMGVLHLGVLIDFISIPVTVGFTSATSVIIAVSQLKGLLGLQFTSAGFLDTLAKVWMHLGETRLYDTALGGSSIVILLLLRKIKEIKFVGKDGKMSKQQRIITKSLWLLSTARNALIVVLCSVAAYYFHSQGQTPFILTGDVRSGLPPFKLPPFSTQLGNRTLNFVDMCTELGSSIVLVPIIAVLGNVAIAKAFASGDSIDATQELLTIGISNVMGSFVSSMPVTGSFSRSAVNHASGVQTPLGGLYTGTLIILALGVLTPYFYFIPKASLAAVIICAVIFMIEYEVVKPMWKSSRKDLIPTIATFLLCLTLGVELGILIGVGVNIILLLYPSARPSLQVEKTKTSSGRDYLLVIPDNSLYFPAVDFMRASVGRVGVKQGSSQIPVVVDCRYILGADFTAAKGIAALIEDFNRRKQPLYFCNPRPSVLSVLKGVCLEDFVYACTQHELDYILQETPKVTAVSEGITMPSEPTEMTDLSQRPRHHYYDMDDEPMPNHPLMGPKMTATIVRTSHQSSHDAIP</sequence>
<feature type="transmembrane region" description="Helical" evidence="5">
    <location>
        <begin position="109"/>
        <end position="129"/>
    </location>
</feature>
<dbReference type="PANTHER" id="PTHR11814">
    <property type="entry name" value="SULFATE TRANSPORTER"/>
    <property type="match status" value="1"/>
</dbReference>
<organism evidence="7">
    <name type="scientific">Clastoptera arizonana</name>
    <name type="common">Arizona spittle bug</name>
    <dbReference type="NCBI Taxonomy" id="38151"/>
    <lineage>
        <taxon>Eukaryota</taxon>
        <taxon>Metazoa</taxon>
        <taxon>Ecdysozoa</taxon>
        <taxon>Arthropoda</taxon>
        <taxon>Hexapoda</taxon>
        <taxon>Insecta</taxon>
        <taxon>Pterygota</taxon>
        <taxon>Neoptera</taxon>
        <taxon>Paraneoptera</taxon>
        <taxon>Hemiptera</taxon>
        <taxon>Auchenorrhyncha</taxon>
        <taxon>Cercopoidea</taxon>
        <taxon>Clastopteridae</taxon>
        <taxon>Clastoptera</taxon>
    </lineage>
</organism>
<dbReference type="CDD" id="cd07042">
    <property type="entry name" value="STAS_SulP_like_sulfate_transporter"/>
    <property type="match status" value="1"/>
</dbReference>
<keyword evidence="4 5" id="KW-0472">Membrane</keyword>
<feature type="transmembrane region" description="Helical" evidence="5">
    <location>
        <begin position="38"/>
        <end position="61"/>
    </location>
</feature>
<feature type="transmembrane region" description="Helical" evidence="5">
    <location>
        <begin position="223"/>
        <end position="250"/>
    </location>
</feature>
<feature type="transmembrane region" description="Helical" evidence="5">
    <location>
        <begin position="294"/>
        <end position="316"/>
    </location>
</feature>
<name>A0A1B6CML3_9HEMI</name>
<evidence type="ECO:0000256" key="1">
    <source>
        <dbReference type="ARBA" id="ARBA00004141"/>
    </source>
</evidence>
<comment type="subcellular location">
    <subcellularLocation>
        <location evidence="1">Membrane</location>
        <topology evidence="1">Multi-pass membrane protein</topology>
    </subcellularLocation>
</comment>
<reference evidence="7" key="1">
    <citation type="submission" date="2015-12" db="EMBL/GenBank/DDBJ databases">
        <title>De novo transcriptome assembly of four potential Pierce s Disease insect vectors from Arizona vineyards.</title>
        <authorList>
            <person name="Tassone E.E."/>
        </authorList>
    </citation>
    <scope>NUCLEOTIDE SEQUENCE</scope>
</reference>
<gene>
    <name evidence="7" type="ORF">g.29352</name>
</gene>
<dbReference type="GO" id="GO:0016020">
    <property type="term" value="C:membrane"/>
    <property type="evidence" value="ECO:0007669"/>
    <property type="project" value="UniProtKB-SubCell"/>
</dbReference>
<evidence type="ECO:0000256" key="2">
    <source>
        <dbReference type="ARBA" id="ARBA00022692"/>
    </source>
</evidence>
<protein>
    <recommendedName>
        <fullName evidence="6">SLC26A/SulP transporter domain-containing protein</fullName>
    </recommendedName>
</protein>
<feature type="transmembrane region" description="Helical" evidence="5">
    <location>
        <begin position="366"/>
        <end position="386"/>
    </location>
</feature>
<dbReference type="Gene3D" id="3.30.750.24">
    <property type="entry name" value="STAS domain"/>
    <property type="match status" value="1"/>
</dbReference>
<feature type="domain" description="SLC26A/SulP transporter" evidence="6">
    <location>
        <begin position="36"/>
        <end position="426"/>
    </location>
</feature>
<dbReference type="EMBL" id="GEDC01022690">
    <property type="protein sequence ID" value="JAS14608.1"/>
    <property type="molecule type" value="Transcribed_RNA"/>
</dbReference>
<evidence type="ECO:0000259" key="6">
    <source>
        <dbReference type="Pfam" id="PF00916"/>
    </source>
</evidence>
<keyword evidence="3 5" id="KW-1133">Transmembrane helix</keyword>
<dbReference type="InterPro" id="IPR036513">
    <property type="entry name" value="STAS_dom_sf"/>
</dbReference>
<feature type="transmembrane region" description="Helical" evidence="5">
    <location>
        <begin position="422"/>
        <end position="453"/>
    </location>
</feature>
<evidence type="ECO:0000256" key="3">
    <source>
        <dbReference type="ARBA" id="ARBA00022989"/>
    </source>
</evidence>
<accession>A0A1B6CML3</accession>
<evidence type="ECO:0000313" key="7">
    <source>
        <dbReference type="EMBL" id="JAS14608.1"/>
    </source>
</evidence>
<dbReference type="InterPro" id="IPR001902">
    <property type="entry name" value="SLC26A/SulP_fam"/>
</dbReference>
<feature type="transmembrane region" description="Helical" evidence="5">
    <location>
        <begin position="328"/>
        <end position="346"/>
    </location>
</feature>
<evidence type="ECO:0000256" key="4">
    <source>
        <dbReference type="ARBA" id="ARBA00023136"/>
    </source>
</evidence>
<dbReference type="InterPro" id="IPR011547">
    <property type="entry name" value="SLC26A/SulP_dom"/>
</dbReference>
<dbReference type="GO" id="GO:0055085">
    <property type="term" value="P:transmembrane transport"/>
    <property type="evidence" value="ECO:0007669"/>
    <property type="project" value="InterPro"/>
</dbReference>
<feature type="transmembrane region" description="Helical" evidence="5">
    <location>
        <begin position="67"/>
        <end position="88"/>
    </location>
</feature>
<feature type="transmembrane region" description="Helical" evidence="5">
    <location>
        <begin position="135"/>
        <end position="154"/>
    </location>
</feature>
<dbReference type="SUPFAM" id="SSF52091">
    <property type="entry name" value="SpoIIaa-like"/>
    <property type="match status" value="1"/>
</dbReference>
<proteinExistence type="predicted"/>
<feature type="transmembrane region" description="Helical" evidence="5">
    <location>
        <begin position="393"/>
        <end position="410"/>
    </location>
</feature>